<evidence type="ECO:0000256" key="10">
    <source>
        <dbReference type="SAM" id="Phobius"/>
    </source>
</evidence>
<evidence type="ECO:0000256" key="6">
    <source>
        <dbReference type="ARBA" id="ARBA00022692"/>
    </source>
</evidence>
<dbReference type="GO" id="GO:0048046">
    <property type="term" value="C:apoplast"/>
    <property type="evidence" value="ECO:0007669"/>
    <property type="project" value="UniProtKB-SubCell"/>
</dbReference>
<dbReference type="Pfam" id="PF03348">
    <property type="entry name" value="Serinc"/>
    <property type="match status" value="2"/>
</dbReference>
<feature type="transmembrane region" description="Helical" evidence="10">
    <location>
        <begin position="334"/>
        <end position="357"/>
    </location>
</feature>
<dbReference type="EMBL" id="CM001882">
    <property type="protein sequence ID" value="EOY05423.1"/>
    <property type="molecule type" value="Genomic_DNA"/>
</dbReference>
<feature type="transmembrane region" description="Helical" evidence="10">
    <location>
        <begin position="234"/>
        <end position="258"/>
    </location>
</feature>
<keyword evidence="8 10" id="KW-0472">Membrane</keyword>
<evidence type="ECO:0000256" key="7">
    <source>
        <dbReference type="ARBA" id="ARBA00022989"/>
    </source>
</evidence>
<gene>
    <name evidence="11" type="ORF">TCM_020433</name>
</gene>
<evidence type="ECO:0000313" key="12">
    <source>
        <dbReference type="Proteomes" id="UP000026915"/>
    </source>
</evidence>
<dbReference type="Gene3D" id="2.40.480.10">
    <property type="entry name" value="Allene oxide cyclase-like"/>
    <property type="match status" value="1"/>
</dbReference>
<feature type="transmembrane region" description="Helical" evidence="10">
    <location>
        <begin position="377"/>
        <end position="400"/>
    </location>
</feature>
<feature type="transmembrane region" description="Helical" evidence="10">
    <location>
        <begin position="295"/>
        <end position="314"/>
    </location>
</feature>
<comment type="function">
    <text evidence="9">Dirigent proteins impart stereoselectivity on the phenoxy radical-coupling reaction, yielding optically active lignans from two molecules of coniferyl alcohol in the biosynthesis of lignans, flavonolignans, and alkaloids and thus plays a central role in plant secondary metabolism.</text>
</comment>
<dbReference type="PANTHER" id="PTHR10383">
    <property type="entry name" value="SERINE INCORPORATOR"/>
    <property type="match status" value="1"/>
</dbReference>
<feature type="transmembrane region" description="Helical" evidence="10">
    <location>
        <begin position="199"/>
        <end position="222"/>
    </location>
</feature>
<keyword evidence="5 9" id="KW-0964">Secreted</keyword>
<dbReference type="Gramene" id="EOY05423">
    <property type="protein sequence ID" value="EOY05423"/>
    <property type="gene ID" value="TCM_020433"/>
</dbReference>
<dbReference type="InterPro" id="IPR004265">
    <property type="entry name" value="Dirigent"/>
</dbReference>
<dbReference type="Proteomes" id="UP000026915">
    <property type="component" value="Chromosome 4"/>
</dbReference>
<dbReference type="InterPro" id="IPR005016">
    <property type="entry name" value="TDE1/TMS"/>
</dbReference>
<dbReference type="GO" id="GO:0009699">
    <property type="term" value="P:phenylpropanoid biosynthetic process"/>
    <property type="evidence" value="ECO:0007669"/>
    <property type="project" value="UniProtKB-ARBA"/>
</dbReference>
<evidence type="ECO:0000256" key="2">
    <source>
        <dbReference type="ARBA" id="ARBA00006665"/>
    </source>
</evidence>
<accession>A0A061EL67</accession>
<keyword evidence="9" id="KW-0052">Apoplast</keyword>
<keyword evidence="7 10" id="KW-1133">Transmembrane helix</keyword>
<keyword evidence="12" id="KW-1185">Reference proteome</keyword>
<dbReference type="AlphaFoldDB" id="A0A061EL67"/>
<reference evidence="11 12" key="1">
    <citation type="journal article" date="2013" name="Genome Biol.">
        <title>The genome sequence of the most widely cultivated cacao type and its use to identify candidate genes regulating pod color.</title>
        <authorList>
            <person name="Motamayor J.C."/>
            <person name="Mockaitis K."/>
            <person name="Schmutz J."/>
            <person name="Haiminen N."/>
            <person name="Iii D.L."/>
            <person name="Cornejo O."/>
            <person name="Findley S.D."/>
            <person name="Zheng P."/>
            <person name="Utro F."/>
            <person name="Royaert S."/>
            <person name="Saski C."/>
            <person name="Jenkins J."/>
            <person name="Podicheti R."/>
            <person name="Zhao M."/>
            <person name="Scheffler B.E."/>
            <person name="Stack J.C."/>
            <person name="Feltus F.A."/>
            <person name="Mustiga G.M."/>
            <person name="Amores F."/>
            <person name="Phillips W."/>
            <person name="Marelli J.P."/>
            <person name="May G.D."/>
            <person name="Shapiro H."/>
            <person name="Ma J."/>
            <person name="Bustamante C.D."/>
            <person name="Schnell R.J."/>
            <person name="Main D."/>
            <person name="Gilbert D."/>
            <person name="Parida L."/>
            <person name="Kuhn D.N."/>
        </authorList>
    </citation>
    <scope>NUCLEOTIDE SEQUENCE [LARGE SCALE GENOMIC DNA]</scope>
    <source>
        <strain evidence="12">cv. Matina 1-6</strain>
    </source>
</reference>
<evidence type="ECO:0000256" key="3">
    <source>
        <dbReference type="ARBA" id="ARBA00010746"/>
    </source>
</evidence>
<protein>
    <recommendedName>
        <fullName evidence="9">Dirigent protein</fullName>
    </recommendedName>
</protein>
<feature type="transmembrane region" description="Helical" evidence="10">
    <location>
        <begin position="88"/>
        <end position="105"/>
    </location>
</feature>
<dbReference type="FunCoup" id="A0A061EL67">
    <property type="interactions" value="6"/>
</dbReference>
<evidence type="ECO:0000256" key="9">
    <source>
        <dbReference type="RuleBase" id="RU363099"/>
    </source>
</evidence>
<evidence type="ECO:0000256" key="5">
    <source>
        <dbReference type="ARBA" id="ARBA00022525"/>
    </source>
</evidence>
<feature type="transmembrane region" description="Helical" evidence="10">
    <location>
        <begin position="134"/>
        <end position="155"/>
    </location>
</feature>
<evidence type="ECO:0000256" key="8">
    <source>
        <dbReference type="ARBA" id="ARBA00023136"/>
    </source>
</evidence>
<keyword evidence="6 10" id="KW-0812">Transmembrane</keyword>
<name>A0A061EL67_THECC</name>
<feature type="transmembrane region" description="Helical" evidence="10">
    <location>
        <begin position="167"/>
        <end position="187"/>
    </location>
</feature>
<organism evidence="11 12">
    <name type="scientific">Theobroma cacao</name>
    <name type="common">Cacao</name>
    <name type="synonym">Cocoa</name>
    <dbReference type="NCBI Taxonomy" id="3641"/>
    <lineage>
        <taxon>Eukaryota</taxon>
        <taxon>Viridiplantae</taxon>
        <taxon>Streptophyta</taxon>
        <taxon>Embryophyta</taxon>
        <taxon>Tracheophyta</taxon>
        <taxon>Spermatophyta</taxon>
        <taxon>Magnoliopsida</taxon>
        <taxon>eudicotyledons</taxon>
        <taxon>Gunneridae</taxon>
        <taxon>Pentapetalae</taxon>
        <taxon>rosids</taxon>
        <taxon>malvids</taxon>
        <taxon>Malvales</taxon>
        <taxon>Malvaceae</taxon>
        <taxon>Byttnerioideae</taxon>
        <taxon>Theobroma</taxon>
    </lineage>
</organism>
<dbReference type="HOGENOM" id="CLU_413006_0_0_1"/>
<comment type="subunit">
    <text evidence="4 9">Homodimer.</text>
</comment>
<dbReference type="InParanoid" id="A0A061EL67"/>
<proteinExistence type="inferred from homology"/>
<comment type="similarity">
    <text evidence="2">Belongs to the TDE1 family.</text>
</comment>
<evidence type="ECO:0000256" key="4">
    <source>
        <dbReference type="ARBA" id="ARBA00011738"/>
    </source>
</evidence>
<dbReference type="eggNOG" id="KOG2592">
    <property type="taxonomic scope" value="Eukaryota"/>
</dbReference>
<feature type="transmembrane region" description="Helical" evidence="10">
    <location>
        <begin position="270"/>
        <end position="288"/>
    </location>
</feature>
<evidence type="ECO:0000313" key="11">
    <source>
        <dbReference type="EMBL" id="EOY05423.1"/>
    </source>
</evidence>
<dbReference type="PANTHER" id="PTHR10383:SF23">
    <property type="entry name" value="SERINC-DOMAIN CONTAINING SERINE AND SPHINGOLIPID BIOSYNTHESIS PROTEIN"/>
    <property type="match status" value="1"/>
</dbReference>
<dbReference type="OMA" id="FITWTSI"/>
<dbReference type="GO" id="GO:0016020">
    <property type="term" value="C:membrane"/>
    <property type="evidence" value="ECO:0000318"/>
    <property type="project" value="GO_Central"/>
</dbReference>
<dbReference type="InterPro" id="IPR044859">
    <property type="entry name" value="Allene_oxi_cyc_Dirigent"/>
</dbReference>
<sequence>MQYVLITLTRALGDSFIFISLGTVKPRFAVQGSGPRSKRMSGSAAAVEASVLHISSSNSQLVQRVKASMEATNVDCSAERKKSLRARYFYGLIFFIINLTAWFIRDYGQSVLPRLYYRKACGVSGSDCFHTMGVLRVSLGCFIFFFLMFLTTFSTRKLFETCSKWHSGWWALKFVLLVVSIVVPFFLPPDFIHIYGEVARIGAGVFLLLQLISVIEFIGWWNNNWAPDEQRKQSCFFALFTSTVFYVASICGIVSMYYFYAPRPACSLNIFFITWTSILLIVMMAMSLHSKVNRGLLSSGIMASYVVFLCWSAIRSEPADEKCKLEKPKDGHGDWTAILGFLIAIGAIVMATFSTGIDSKSFQFRKDEVKLEDDIRYNYGFFHMIFSLGAMYFAMLFISWNLENSARKWSIDVGWTSTWVKIINEWFAATIYMWKLIAPVVKQPRPNTQACYSLAKERIGCGQVPFAKQLGFLPPAGGVAIPKANGALPPVNGINGIPLRTGQGGTAFAGKLNNQNVNPHLLGPDGLGLGFGTITVIDDILTSSTELGSQAVGKARGVYAASSADGTTQMMAFTALIEGGEYGDSLNFYGIYKIGGTMSRLSVTGGTGKFKNVRGLAEVRALIAPGQHVIDGAETLLRTLVHISYRECFRTKELIFFLSNACWHI</sequence>
<comment type="subcellular location">
    <subcellularLocation>
        <location evidence="1">Membrane</location>
        <topology evidence="1">Multi-pass membrane protein</topology>
    </subcellularLocation>
    <subcellularLocation>
        <location evidence="9">Secreted</location>
        <location evidence="9">Extracellular space</location>
        <location evidence="9">Apoplast</location>
    </subcellularLocation>
</comment>
<evidence type="ECO:0000256" key="1">
    <source>
        <dbReference type="ARBA" id="ARBA00004141"/>
    </source>
</evidence>
<comment type="similarity">
    <text evidence="3 9">Belongs to the plant dirigent protein family.</text>
</comment>
<dbReference type="Pfam" id="PF03018">
    <property type="entry name" value="Dirigent"/>
    <property type="match status" value="1"/>
</dbReference>